<dbReference type="PIRSF" id="PIRSF000137">
    <property type="entry name" value="Alcohol_oxidase"/>
    <property type="match status" value="1"/>
</dbReference>
<dbReference type="PROSITE" id="PS00624">
    <property type="entry name" value="GMC_OXRED_2"/>
    <property type="match status" value="1"/>
</dbReference>
<protein>
    <submittedName>
        <fullName evidence="6">GMC family oxidoreductase</fullName>
    </submittedName>
</protein>
<evidence type="ECO:0000256" key="4">
    <source>
        <dbReference type="ARBA" id="ARBA00022827"/>
    </source>
</evidence>
<dbReference type="EMBL" id="JAHDTB010000030">
    <property type="protein sequence ID" value="MBW8290020.1"/>
    <property type="molecule type" value="Genomic_DNA"/>
</dbReference>
<organism evidence="6 7">
    <name type="scientific">Chromobacterium subtsugae</name>
    <dbReference type="NCBI Taxonomy" id="251747"/>
    <lineage>
        <taxon>Bacteria</taxon>
        <taxon>Pseudomonadati</taxon>
        <taxon>Pseudomonadota</taxon>
        <taxon>Betaproteobacteria</taxon>
        <taxon>Neisseriales</taxon>
        <taxon>Chromobacteriaceae</taxon>
        <taxon>Chromobacterium</taxon>
    </lineage>
</organism>
<proteinExistence type="inferred from homology"/>
<dbReference type="Pfam" id="PF00732">
    <property type="entry name" value="GMC_oxred_N"/>
    <property type="match status" value="1"/>
</dbReference>
<reference evidence="6 7" key="1">
    <citation type="submission" date="2021-05" db="EMBL/GenBank/DDBJ databases">
        <title>Draft Whole Genome Sequencing Of Biosensor Chromobacterium violaceum Strain CV026 Reveals A Regulatory RNA In Chromobacterium violaceum Phenotype Regulatory Network.</title>
        <authorList>
            <person name="Hong K.W."/>
            <person name="Chan K.G."/>
            <person name="Chang C.-Y."/>
        </authorList>
    </citation>
    <scope>NUCLEOTIDE SEQUENCE [LARGE SCALE GENOMIC DNA]</scope>
    <source>
        <strain evidence="6 7">ATCC 31532</strain>
    </source>
</reference>
<keyword evidence="7" id="KW-1185">Reference proteome</keyword>
<dbReference type="InterPro" id="IPR007867">
    <property type="entry name" value="GMC_OxRtase_C"/>
</dbReference>
<keyword evidence="4" id="KW-0274">FAD</keyword>
<dbReference type="Proteomes" id="UP000711178">
    <property type="component" value="Unassembled WGS sequence"/>
</dbReference>
<evidence type="ECO:0000313" key="7">
    <source>
        <dbReference type="Proteomes" id="UP000711178"/>
    </source>
</evidence>
<dbReference type="InterPro" id="IPR000172">
    <property type="entry name" value="GMC_OxRdtase_N"/>
</dbReference>
<dbReference type="SUPFAM" id="SSF51905">
    <property type="entry name" value="FAD/NAD(P)-binding domain"/>
    <property type="match status" value="1"/>
</dbReference>
<comment type="similarity">
    <text evidence="2">Belongs to the GMC oxidoreductase family.</text>
</comment>
<evidence type="ECO:0000256" key="2">
    <source>
        <dbReference type="ARBA" id="ARBA00010790"/>
    </source>
</evidence>
<name>A0ABS7FKL0_9NEIS</name>
<dbReference type="InterPro" id="IPR012132">
    <property type="entry name" value="GMC_OxRdtase"/>
</dbReference>
<evidence type="ECO:0000256" key="1">
    <source>
        <dbReference type="ARBA" id="ARBA00001974"/>
    </source>
</evidence>
<dbReference type="PANTHER" id="PTHR11552:SF147">
    <property type="entry name" value="CHOLINE DEHYDROGENASE, MITOCHONDRIAL"/>
    <property type="match status" value="1"/>
</dbReference>
<feature type="domain" description="Glucose-methanol-choline oxidoreductase N-terminal" evidence="5">
    <location>
        <begin position="343"/>
        <end position="357"/>
    </location>
</feature>
<gene>
    <name evidence="6" type="ORF">KIF53_20480</name>
</gene>
<keyword evidence="3" id="KW-0285">Flavoprotein</keyword>
<evidence type="ECO:0000256" key="3">
    <source>
        <dbReference type="ARBA" id="ARBA00022630"/>
    </source>
</evidence>
<dbReference type="Pfam" id="PF05199">
    <property type="entry name" value="GMC_oxred_C"/>
    <property type="match status" value="1"/>
</dbReference>
<evidence type="ECO:0000313" key="6">
    <source>
        <dbReference type="EMBL" id="MBW8290020.1"/>
    </source>
</evidence>
<dbReference type="Gene3D" id="3.50.50.60">
    <property type="entry name" value="FAD/NAD(P)-binding domain"/>
    <property type="match status" value="1"/>
</dbReference>
<evidence type="ECO:0000259" key="5">
    <source>
        <dbReference type="PROSITE" id="PS00624"/>
    </source>
</evidence>
<dbReference type="SUPFAM" id="SSF54373">
    <property type="entry name" value="FAD-linked reductases, C-terminal domain"/>
    <property type="match status" value="1"/>
</dbReference>
<accession>A0ABS7FKL0</accession>
<comment type="cofactor">
    <cofactor evidence="1">
        <name>FAD</name>
        <dbReference type="ChEBI" id="CHEBI:57692"/>
    </cofactor>
</comment>
<sequence>MAGMSADSNRSTDYEYIVVGSGAGGGTLAARLAEEGHSVLLLEAGGDPYRLQGGDAWQPDADRLPDDYNVPVFHALASENKAMKLDYFVRHYRNDEQQRRDPKYRAEWDGQRVDGVLYPRSGTLGGCTAHNAMITVYPHNADWDNIAQLTGDASWASGLMRRYFQKLENCHHRPLYRWLGKFCINPTRHGWKGWLQTEKAIPESALGDAGLVDTLLVSLDKAFNEVDVPHSSWRWLLQGQADPNDWRLVRDNAVGVCYPPLATRNHQRNGSRERVIDVAQRFPNRLHIELDALATQVLFDERNRATGVEYLKGEKLYRAFHQPGSGGEKRAARASREVILCGGAFNTPQLLMLSGIGPAAHLQQHGIPVRVDLPGVGQNLQDRYEVGVVNRMNFKHWEVLKGAEFAKGDPQYQQWEQGRKGVYTTNGAVLAVIKRSAKERPLPDLFCFALLGLFKGYFPGYSRLFPEHLNYLTWAILKAHTNNRAGTVTLRSADPRDPPQIDFHYFEEGSAGGEQDLDSVVDGIKFVRTLTADLKKQKLIAEEELPGDAVQTDDELRQFVRDNAWGHHASCSCAIGPREQNGVLDSDFRVYGVHGLRVVDASVFPRIPGFFIVSAVYMIAEKAADAILADAG</sequence>
<comment type="caution">
    <text evidence="6">The sequence shown here is derived from an EMBL/GenBank/DDBJ whole genome shotgun (WGS) entry which is preliminary data.</text>
</comment>
<dbReference type="PANTHER" id="PTHR11552">
    <property type="entry name" value="GLUCOSE-METHANOL-CHOLINE GMC OXIDOREDUCTASE"/>
    <property type="match status" value="1"/>
</dbReference>
<dbReference type="Gene3D" id="3.30.560.10">
    <property type="entry name" value="Glucose Oxidase, domain 3"/>
    <property type="match status" value="1"/>
</dbReference>
<dbReference type="InterPro" id="IPR036188">
    <property type="entry name" value="FAD/NAD-bd_sf"/>
</dbReference>